<organism evidence="2 3">
    <name type="scientific">Acinetobacter faecalis</name>
    <dbReference type="NCBI Taxonomy" id="2665161"/>
    <lineage>
        <taxon>Bacteria</taxon>
        <taxon>Pseudomonadati</taxon>
        <taxon>Pseudomonadota</taxon>
        <taxon>Gammaproteobacteria</taxon>
        <taxon>Moraxellales</taxon>
        <taxon>Moraxellaceae</taxon>
        <taxon>Acinetobacter</taxon>
    </lineage>
</organism>
<dbReference type="CDD" id="cd06532">
    <property type="entry name" value="Glyco_transf_25"/>
    <property type="match status" value="1"/>
</dbReference>
<reference evidence="2 3" key="1">
    <citation type="submission" date="2023-11" db="EMBL/GenBank/DDBJ databases">
        <title>The common occurrence of Acinetobacte faecalis in cattle feces and its emended description.</title>
        <authorList>
            <person name="Kyselkova M."/>
            <person name="Xanthopoulou K."/>
            <person name="Shestivska V."/>
            <person name="Spanelova P."/>
            <person name="Maixnerova M."/>
            <person name="Higgins P.G."/>
            <person name="Nemec A."/>
        </authorList>
    </citation>
    <scope>NUCLEOTIDE SEQUENCE [LARGE SCALE GENOMIC DNA]</scope>
    <source>
        <strain evidence="2 3">ANC 7483</strain>
    </source>
</reference>
<dbReference type="AlphaFoldDB" id="A0AB35UT82"/>
<dbReference type="RefSeq" id="WP_321099225.1">
    <property type="nucleotide sequence ID" value="NZ_JAXHPL010000002.1"/>
</dbReference>
<proteinExistence type="predicted"/>
<evidence type="ECO:0000259" key="1">
    <source>
        <dbReference type="Pfam" id="PF01755"/>
    </source>
</evidence>
<feature type="domain" description="Glycosyl transferase family 25" evidence="1">
    <location>
        <begin position="2"/>
        <end position="175"/>
    </location>
</feature>
<dbReference type="Proteomes" id="UP001278995">
    <property type="component" value="Unassembled WGS sequence"/>
</dbReference>
<dbReference type="Pfam" id="PF01755">
    <property type="entry name" value="Glyco_transf_25"/>
    <property type="match status" value="1"/>
</dbReference>
<evidence type="ECO:0000313" key="2">
    <source>
        <dbReference type="EMBL" id="MDY6485769.1"/>
    </source>
</evidence>
<name>A0AB35UT82_9GAMM</name>
<dbReference type="InterPro" id="IPR002654">
    <property type="entry name" value="Glyco_trans_25"/>
</dbReference>
<dbReference type="EMBL" id="JAXHPL010000002">
    <property type="protein sequence ID" value="MDY6485769.1"/>
    <property type="molecule type" value="Genomic_DNA"/>
</dbReference>
<protein>
    <submittedName>
        <fullName evidence="2">Glycosyltransferase family 25 protein</fullName>
    </submittedName>
</protein>
<comment type="caution">
    <text evidence="2">The sequence shown here is derived from an EMBL/GenBank/DDBJ whole genome shotgun (WGS) entry which is preliminary data.</text>
</comment>
<gene>
    <name evidence="2" type="ORF">SKM51_00810</name>
</gene>
<accession>A0AB35UT82</accession>
<sequence length="255" mass="29615">MQNFVISLKNSSHRREHILNEFNKHGVTFDFFDALTPDLALELANKISLNVTNSSLGGRELACFMSHVAIWQKVIQEKIPYVAVFEDDIYLGQNSAHFLNNFSWIHGGWNIIKIEAFAKKVWVGKEKLVIDNSDRYLKYLNGDNLGTAGYILSYDGAKEYLAYVLSNPVCPLDEMLFYKFPRKNKNKVLQMCPALCIQEMNLYPEISVMSSTIVEERRARMKKNKKTGIQKVKHEMVRIYEHIMKVFYAEEIKFK</sequence>
<evidence type="ECO:0000313" key="3">
    <source>
        <dbReference type="Proteomes" id="UP001278995"/>
    </source>
</evidence>